<feature type="region of interest" description="Disordered" evidence="6">
    <location>
        <begin position="878"/>
        <end position="905"/>
    </location>
</feature>
<proteinExistence type="inferred from homology"/>
<dbReference type="Pfam" id="PF03455">
    <property type="entry name" value="dDENN"/>
    <property type="match status" value="1"/>
</dbReference>
<dbReference type="PROSITE" id="PS50056">
    <property type="entry name" value="TYR_PHOSPHATASE_2"/>
    <property type="match status" value="1"/>
</dbReference>
<dbReference type="InterPro" id="IPR036392">
    <property type="entry name" value="PLAT/LH2_dom_sf"/>
</dbReference>
<dbReference type="Pfam" id="PF00102">
    <property type="entry name" value="Y_phosphatase"/>
    <property type="match status" value="1"/>
</dbReference>
<dbReference type="Gene3D" id="2.60.60.20">
    <property type="entry name" value="PLAT/LH2 domain"/>
    <property type="match status" value="1"/>
</dbReference>
<evidence type="ECO:0000256" key="6">
    <source>
        <dbReference type="SAM" id="MobiDB-lite"/>
    </source>
</evidence>
<comment type="similarity">
    <text evidence="2">Belongs to the RAB6IP1 family.</text>
</comment>
<evidence type="ECO:0000256" key="4">
    <source>
        <dbReference type="ARBA" id="ARBA00023136"/>
    </source>
</evidence>
<feature type="region of interest" description="Disordered" evidence="6">
    <location>
        <begin position="964"/>
        <end position="1034"/>
    </location>
</feature>
<keyword evidence="4" id="KW-0472">Membrane</keyword>
<dbReference type="InterPro" id="IPR047278">
    <property type="entry name" value="DEN5A/B"/>
</dbReference>
<dbReference type="PROSITE" id="PS50095">
    <property type="entry name" value="PLAT"/>
    <property type="match status" value="1"/>
</dbReference>
<feature type="compositionally biased region" description="Basic and acidic residues" evidence="6">
    <location>
        <begin position="879"/>
        <end position="890"/>
    </location>
</feature>
<feature type="domain" description="Tyrosine-protein phosphatase" evidence="7">
    <location>
        <begin position="1583"/>
        <end position="1870"/>
    </location>
</feature>
<dbReference type="InterPro" id="IPR037516">
    <property type="entry name" value="Tripartite_DENN"/>
</dbReference>
<keyword evidence="13" id="KW-1185">Reference proteome</keyword>
<gene>
    <name evidence="12" type="ORF">Mgra_00002194</name>
</gene>
<dbReference type="Gene3D" id="3.40.50.11500">
    <property type="match status" value="1"/>
</dbReference>
<dbReference type="InterPro" id="IPR043153">
    <property type="entry name" value="DENN_C"/>
</dbReference>
<evidence type="ECO:0000259" key="10">
    <source>
        <dbReference type="PROSITE" id="PS50211"/>
    </source>
</evidence>
<evidence type="ECO:0000259" key="8">
    <source>
        <dbReference type="PROSITE" id="PS50056"/>
    </source>
</evidence>
<evidence type="ECO:0000256" key="5">
    <source>
        <dbReference type="PROSITE-ProRule" id="PRU00152"/>
    </source>
</evidence>
<feature type="domain" description="RUN" evidence="11">
    <location>
        <begin position="1421"/>
        <end position="1570"/>
    </location>
</feature>
<dbReference type="InterPro" id="IPR029021">
    <property type="entry name" value="Prot-tyrosine_phosphatase-like"/>
</dbReference>
<dbReference type="EMBL" id="JABEBT010000013">
    <property type="protein sequence ID" value="KAF7638224.1"/>
    <property type="molecule type" value="Genomic_DNA"/>
</dbReference>
<dbReference type="OrthoDB" id="6019893at2759"/>
<dbReference type="PROSITE" id="PS50826">
    <property type="entry name" value="RUN"/>
    <property type="match status" value="2"/>
</dbReference>
<dbReference type="PANTHER" id="PTHR46070:SF1">
    <property type="entry name" value="PINSTRIPE, ISOFORM A"/>
    <property type="match status" value="1"/>
</dbReference>
<organism evidence="12 13">
    <name type="scientific">Meloidogyne graminicola</name>
    <dbReference type="NCBI Taxonomy" id="189291"/>
    <lineage>
        <taxon>Eukaryota</taxon>
        <taxon>Metazoa</taxon>
        <taxon>Ecdysozoa</taxon>
        <taxon>Nematoda</taxon>
        <taxon>Chromadorea</taxon>
        <taxon>Rhabditida</taxon>
        <taxon>Tylenchina</taxon>
        <taxon>Tylenchomorpha</taxon>
        <taxon>Tylenchoidea</taxon>
        <taxon>Meloidogynidae</taxon>
        <taxon>Meloidogyninae</taxon>
        <taxon>Meloidogyne</taxon>
    </lineage>
</organism>
<evidence type="ECO:0000259" key="9">
    <source>
        <dbReference type="PROSITE" id="PS50095"/>
    </source>
</evidence>
<dbReference type="SMART" id="SM00404">
    <property type="entry name" value="PTPc_motif"/>
    <property type="match status" value="1"/>
</dbReference>
<dbReference type="Gene3D" id="3.90.190.10">
    <property type="entry name" value="Protein tyrosine phosphatase superfamily"/>
    <property type="match status" value="1"/>
</dbReference>
<comment type="subcellular location">
    <subcellularLocation>
        <location evidence="1">Membrane</location>
    </subcellularLocation>
</comment>
<dbReference type="SUPFAM" id="SSF140741">
    <property type="entry name" value="RUN domain-like"/>
    <property type="match status" value="3"/>
</dbReference>
<dbReference type="InterPro" id="IPR005113">
    <property type="entry name" value="uDENN_dom"/>
</dbReference>
<dbReference type="Pfam" id="PF02759">
    <property type="entry name" value="RUN"/>
    <property type="match status" value="2"/>
</dbReference>
<accession>A0A8S9ZWV7</accession>
<feature type="domain" description="RUN" evidence="11">
    <location>
        <begin position="719"/>
        <end position="1170"/>
    </location>
</feature>
<feature type="domain" description="UDENN" evidence="10">
    <location>
        <begin position="30"/>
        <end position="533"/>
    </location>
</feature>
<evidence type="ECO:0000256" key="1">
    <source>
        <dbReference type="ARBA" id="ARBA00004370"/>
    </source>
</evidence>
<feature type="domain" description="Tyrosine specific protein phosphatases" evidence="8">
    <location>
        <begin position="1769"/>
        <end position="1861"/>
    </location>
</feature>
<dbReference type="InterPro" id="IPR005112">
    <property type="entry name" value="dDENN_dom"/>
</dbReference>
<name>A0A8S9ZWV7_9BILA</name>
<dbReference type="SMART" id="SM00593">
    <property type="entry name" value="RUN"/>
    <property type="match status" value="2"/>
</dbReference>
<dbReference type="PROSITE" id="PS50055">
    <property type="entry name" value="TYR_PHOSPHATASE_PTP"/>
    <property type="match status" value="1"/>
</dbReference>
<dbReference type="SMART" id="SM00801">
    <property type="entry name" value="dDENN"/>
    <property type="match status" value="1"/>
</dbReference>
<protein>
    <submittedName>
        <fullName evidence="12">UDENN domain-containing protein</fullName>
    </submittedName>
</protein>
<dbReference type="Gene3D" id="1.20.58.900">
    <property type="match status" value="3"/>
</dbReference>
<evidence type="ECO:0000259" key="11">
    <source>
        <dbReference type="PROSITE" id="PS50826"/>
    </source>
</evidence>
<dbReference type="InterPro" id="IPR000242">
    <property type="entry name" value="PTP_cat"/>
</dbReference>
<keyword evidence="3" id="KW-0677">Repeat</keyword>
<evidence type="ECO:0000259" key="7">
    <source>
        <dbReference type="PROSITE" id="PS50055"/>
    </source>
</evidence>
<dbReference type="InterPro" id="IPR001024">
    <property type="entry name" value="PLAT/LH2_dom"/>
</dbReference>
<dbReference type="GO" id="GO:0004725">
    <property type="term" value="F:protein tyrosine phosphatase activity"/>
    <property type="evidence" value="ECO:0007669"/>
    <property type="project" value="InterPro"/>
</dbReference>
<dbReference type="PANTHER" id="PTHR46070">
    <property type="entry name" value="PINSTRIPE, ISOFORM A"/>
    <property type="match status" value="1"/>
</dbReference>
<evidence type="ECO:0000256" key="2">
    <source>
        <dbReference type="ARBA" id="ARBA00006664"/>
    </source>
</evidence>
<dbReference type="PROSITE" id="PS50211">
    <property type="entry name" value="DENN"/>
    <property type="match status" value="1"/>
</dbReference>
<dbReference type="GO" id="GO:0031267">
    <property type="term" value="F:small GTPase binding"/>
    <property type="evidence" value="ECO:0007669"/>
    <property type="project" value="InterPro"/>
</dbReference>
<dbReference type="GO" id="GO:0016020">
    <property type="term" value="C:membrane"/>
    <property type="evidence" value="ECO:0007669"/>
    <property type="project" value="UniProtKB-SubCell"/>
</dbReference>
<dbReference type="SMART" id="SM00799">
    <property type="entry name" value="DENN"/>
    <property type="match status" value="1"/>
</dbReference>
<dbReference type="InterPro" id="IPR003595">
    <property type="entry name" value="Tyr_Pase_cat"/>
</dbReference>
<dbReference type="InterPro" id="IPR001194">
    <property type="entry name" value="cDENN_dom"/>
</dbReference>
<dbReference type="Proteomes" id="UP000605970">
    <property type="component" value="Unassembled WGS sequence"/>
</dbReference>
<dbReference type="SUPFAM" id="SSF49723">
    <property type="entry name" value="Lipase/lipooxygenase domain (PLAT/LH2 domain)"/>
    <property type="match status" value="1"/>
</dbReference>
<evidence type="ECO:0000313" key="12">
    <source>
        <dbReference type="EMBL" id="KAF7638224.1"/>
    </source>
</evidence>
<feature type="region of interest" description="Disordered" evidence="6">
    <location>
        <begin position="921"/>
        <end position="946"/>
    </location>
</feature>
<dbReference type="InterPro" id="IPR000387">
    <property type="entry name" value="Tyr_Pase_dom"/>
</dbReference>
<dbReference type="SUPFAM" id="SSF52799">
    <property type="entry name" value="(Phosphotyrosine protein) phosphatases II"/>
    <property type="match status" value="1"/>
</dbReference>
<evidence type="ECO:0000256" key="3">
    <source>
        <dbReference type="ARBA" id="ARBA00022737"/>
    </source>
</evidence>
<dbReference type="GO" id="GO:0005085">
    <property type="term" value="F:guanyl-nucleotide exchange factor activity"/>
    <property type="evidence" value="ECO:0007669"/>
    <property type="project" value="InterPro"/>
</dbReference>
<dbReference type="InterPro" id="IPR004012">
    <property type="entry name" value="Run_dom"/>
</dbReference>
<feature type="compositionally biased region" description="Polar residues" evidence="6">
    <location>
        <begin position="1005"/>
        <end position="1018"/>
    </location>
</feature>
<dbReference type="SMART" id="SM00194">
    <property type="entry name" value="PTPc"/>
    <property type="match status" value="1"/>
</dbReference>
<dbReference type="Pfam" id="PF02141">
    <property type="entry name" value="DENN"/>
    <property type="match status" value="1"/>
</dbReference>
<comment type="caution">
    <text evidence="12">The sequence shown here is derived from an EMBL/GenBank/DDBJ whole genome shotgun (WGS) entry which is preliminary data.</text>
</comment>
<feature type="domain" description="PLAT" evidence="9">
    <location>
        <begin position="1175"/>
        <end position="1285"/>
    </location>
</feature>
<dbReference type="InterPro" id="IPR037213">
    <property type="entry name" value="Run_dom_sf"/>
</dbReference>
<reference evidence="12" key="1">
    <citation type="journal article" date="2020" name="Ecol. Evol.">
        <title>Genome structure and content of the rice root-knot nematode (Meloidogyne graminicola).</title>
        <authorList>
            <person name="Phan N.T."/>
            <person name="Danchin E.G.J."/>
            <person name="Klopp C."/>
            <person name="Perfus-Barbeoch L."/>
            <person name="Kozlowski D.K."/>
            <person name="Koutsovoulos G.D."/>
            <person name="Lopez-Roques C."/>
            <person name="Bouchez O."/>
            <person name="Zahm M."/>
            <person name="Besnard G."/>
            <person name="Bellafiore S."/>
        </authorList>
    </citation>
    <scope>NUCLEOTIDE SEQUENCE</scope>
    <source>
        <strain evidence="12">VN-18</strain>
    </source>
</reference>
<comment type="caution">
    <text evidence="5">Lacks conserved residue(s) required for the propagation of feature annotation.</text>
</comment>
<evidence type="ECO:0000313" key="13">
    <source>
        <dbReference type="Proteomes" id="UP000605970"/>
    </source>
</evidence>
<dbReference type="Pfam" id="PF03456">
    <property type="entry name" value="uDENN"/>
    <property type="match status" value="1"/>
</dbReference>
<dbReference type="SMART" id="SM00800">
    <property type="entry name" value="uDENN"/>
    <property type="match status" value="1"/>
</dbReference>
<sequence length="1907" mass="218012">MIFPNLPLYDYFAVVGYNPEFGLKQERRDEFGEGNSPNGPRSPLEASYEAKVIVHFPRERQGKPFASEIASLALPCGVRLFTEQNVPREPSFHSFVIVREDGSRLYGCSLVFYEELRSVELRQQIFDAQMYFLRDFASNYASTSSFPSESPTDSPYSKGTLLQQKQHLLKKFTAHSLPRKFSTSVRRNSSNLPVIYSSENLLHNFWLIFNDKFSVESSLSLDDALFWTLFQIPLPPPGESIRVTHPKFQLLVRIPTPDDFPYFDYPMETIFNFLSIEKFLKLLTNFLLEKQILLVSKRNLKSIILKLFTIDARTLMLFGECLSALVFPFSWQMAYCPILPHSQLKFLEAPVPWLMGLCYEDENLPEDFSQFNICFLDIDTRRLDLPEDLPAFPKSQQIINSINVLLNEFTDKEIELTSSNKNKKQIHDFYLRGLSFNKALRSIFLSHFASLFTSYENYLLNADINTNCDNIKNSRTTGRSRSARILRESSANFDKISFLVDQPESVLPFLSAFLETQMFTSFIDSKILSLQNSAQAGNGISIFDQKIAELKDIGIVENNLISVKNSEVTSLSDAKIHQISPPTSSKIPPQKYNGFLLISDPSLLEQNESTIMDNLSDGVGSSPLSISNKHCSIKTTNELKKPRINKLDNEDKETSSTNTLIIHENDGTTPMNMAHQNWKFVDQLLKETKAKTKRILVAKMGKEAIHLGHGQLHLGISGVEENTLVASFCDLLERIWSHGLKKKQGKSALWSYIIAYHEWEKRINNNNNKESSRRSSSIGFENNNINNNISLSTHEKEQLPSTTPNEILQNINNGESPKALLELIASFRKIAVPSPSMDSLDNSPHSSSTDSLSNITNNWSQSLLRAANVICETLQQKTNNEKIRKKERNNSKGRLPPLPPQQMDQTSIQNWQINTPKLLRRQKSSEFNEQNEESDDLLNKKSSENNSQVKETYRKFIFQSPLKTVNNNQEERKSRSITKIPTPPRSSSCCQSGGKGNLASRFSEDSLSCISSKNNPSTPKRRPRDLSTSGGLTNFQSQKCQYSRNRSLSRSNSPSRLYEKLTRGMLGGSGRGGLERSLSPLPNTMVYDLKNIVRMTEIKTDIGFARAFVRIALERKLLYQYLKKLLSNTQLLQKLYKRYSLLRCDDEREQFLFHLLSLNAVDFSCFTNTFLTIKMRYQVLMVCGLNRFPDSFVYIVLTGSLGYTSQISLPANNTQFTFDHKNLGILSTLRVGHKINSEGSNHRPIKWFLDYVLVRNCVTAQTFYFRCARWFGRGIDDGALERLLVAEAIVLHPVDEDQEDGINSNNNYYSESPLPNAFLSPRKSNKYYDTSDNSSFQLKNQQRPKISLRSPSCERKLFGLTDNLTEMNNGKDEILGGLDTLQSLEHKTGMAVNALMKHFLTIGECGEQQQFIGNNNAKLSLLLCSNDGGLLSCFNEIFSHGLIQKMFQTFYPWDYVEKVFIWFGQFFRNGEAKKLTREQRSLIIYAYKMIEKISGHSVVGKEGKFNLFMLLCLRDHIFSGLIPLIVWTPITTQFYEQRAFIRNTSKLSYLVKLLILMESDDSAQRRVKGRSLVGFVRMRNIDIERDYSEISSNERHFVRFFEADNMNRSQYDNVPLYDKDAVRLLPCSGSSDFVHASKIITSGGEGGSYIIAQTPLVNPSRPRIDTQYNWMRMLWEFNVYVAVCLVNLGHESECDYHFNRSKGETHKVNNFEITTLDVGTDVNWCWTYYRLKISRKEGKKRYERVIQLVVCRNWTDDPRSSPMNYRDLSDLLHFVWSLENDSASQRRAQHGSVGERSVLHPTLVHSRAGMNRAGTYVAASIFGRHLSGRQTKTMSLKRVVKVCKSLRSARYDILNRRSQFLLLLETIMEVAVRNGIVNEKDVGRARDILRRARDEIGKARAKGGPSR</sequence>